<feature type="active site" description="Electrophile" evidence="9">
    <location>
        <position position="113"/>
    </location>
</feature>
<accession>C7LYI9</accession>
<dbReference type="HAMAP" id="MF_00147_B">
    <property type="entry name" value="TIM_B"/>
    <property type="match status" value="1"/>
</dbReference>
<comment type="function">
    <text evidence="9">Involved in the gluconeogenesis. Catalyzes stereospecifically the conversion of dihydroxyacetone phosphate (DHAP) to D-glyceraldehyde-3-phosphate (G3P).</text>
</comment>
<dbReference type="SUPFAM" id="SSF51351">
    <property type="entry name" value="Triosephosphate isomerase (TIM)"/>
    <property type="match status" value="1"/>
</dbReference>
<dbReference type="Pfam" id="PF00121">
    <property type="entry name" value="TIM"/>
    <property type="match status" value="1"/>
</dbReference>
<dbReference type="UniPathway" id="UPA00138"/>
<dbReference type="InterPro" id="IPR013785">
    <property type="entry name" value="Aldolase_TIM"/>
</dbReference>
<feature type="binding site" evidence="9">
    <location>
        <begin position="23"/>
        <end position="25"/>
    </location>
    <ligand>
        <name>substrate</name>
    </ligand>
</feature>
<keyword evidence="5 9" id="KW-0312">Gluconeogenesis</keyword>
<evidence type="ECO:0000256" key="10">
    <source>
        <dbReference type="RuleBase" id="RU363013"/>
    </source>
</evidence>
<keyword evidence="12" id="KW-1185">Reference proteome</keyword>
<evidence type="ECO:0000256" key="5">
    <source>
        <dbReference type="ARBA" id="ARBA00022432"/>
    </source>
</evidence>
<evidence type="ECO:0000313" key="11">
    <source>
        <dbReference type="EMBL" id="ACU53797.1"/>
    </source>
</evidence>
<name>C7LYI9_ACIFD</name>
<dbReference type="GO" id="GO:0005829">
    <property type="term" value="C:cytosol"/>
    <property type="evidence" value="ECO:0007669"/>
    <property type="project" value="TreeGrafter"/>
</dbReference>
<dbReference type="PROSITE" id="PS51440">
    <property type="entry name" value="TIM_2"/>
    <property type="match status" value="1"/>
</dbReference>
<dbReference type="InterPro" id="IPR020861">
    <property type="entry name" value="Triosephosphate_isomerase_AS"/>
</dbReference>
<evidence type="ECO:0000313" key="12">
    <source>
        <dbReference type="Proteomes" id="UP000000771"/>
    </source>
</evidence>
<evidence type="ECO:0000256" key="2">
    <source>
        <dbReference type="ARBA" id="ARBA00007422"/>
    </source>
</evidence>
<protein>
    <recommendedName>
        <fullName evidence="4 9">Triosephosphate isomerase</fullName>
        <shortName evidence="9">TIM</shortName>
        <shortName evidence="9">TPI</shortName>
        <ecNumber evidence="3 9">5.3.1.1</ecNumber>
    </recommendedName>
    <alternativeName>
        <fullName evidence="9">Triose-phosphate isomerase</fullName>
    </alternativeName>
</protein>
<sequence length="275" mass="29662">MSRRAPEPEPQAGSGRVRLVVANWKLHHTHLEAIAFLERLWHLLDVEDYRRAEIAICPAFTALRSAQLTIETDGMPYRLGAQDVFWEPSGAYTGEVSVPMLAKLDVKYVIVGHSERRRLFGETDDVVAKKAAAVASGGLVPIVCVGEVAEERAGGTTEAVLERQLDTVLTTYPVEALGELVIAYEPVWAIGSGTPATPEDAEHVARFLRDRLARRASEAVAARVRILYGGSVDVGNAVAFLAQADIDGLLVGGASLDPERFAQLLGGRPRIASTS</sequence>
<keyword evidence="8 9" id="KW-0413">Isomerase</keyword>
<evidence type="ECO:0000256" key="4">
    <source>
        <dbReference type="ARBA" id="ARBA00019397"/>
    </source>
</evidence>
<reference evidence="11 12" key="1">
    <citation type="journal article" date="2009" name="Stand. Genomic Sci.">
        <title>Complete genome sequence of Acidimicrobium ferrooxidans type strain (ICP).</title>
        <authorList>
            <person name="Clum A."/>
            <person name="Nolan M."/>
            <person name="Lang E."/>
            <person name="Glavina Del Rio T."/>
            <person name="Tice H."/>
            <person name="Copeland A."/>
            <person name="Cheng J.F."/>
            <person name="Lucas S."/>
            <person name="Chen F."/>
            <person name="Bruce D."/>
            <person name="Goodwin L."/>
            <person name="Pitluck S."/>
            <person name="Ivanova N."/>
            <person name="Mavrommatis K."/>
            <person name="Mikhailova N."/>
            <person name="Pati A."/>
            <person name="Chen A."/>
            <person name="Palaniappan K."/>
            <person name="Goker M."/>
            <person name="Spring S."/>
            <person name="Land M."/>
            <person name="Hauser L."/>
            <person name="Chang Y.J."/>
            <person name="Jeffries C.C."/>
            <person name="Chain P."/>
            <person name="Bristow J."/>
            <person name="Eisen J.A."/>
            <person name="Markowitz V."/>
            <person name="Hugenholtz P."/>
            <person name="Kyrpides N.C."/>
            <person name="Klenk H.P."/>
            <person name="Lapidus A."/>
        </authorList>
    </citation>
    <scope>NUCLEOTIDE SEQUENCE [LARGE SCALE GENOMIC DNA]</scope>
    <source>
        <strain evidence="12">DSM 10331 / JCM 15462 / NBRC 103882 / ICP</strain>
    </source>
</reference>
<keyword evidence="7 9" id="KW-0324">Glycolysis</keyword>
<dbReference type="InterPro" id="IPR022896">
    <property type="entry name" value="TrioseP_Isoase_bac/euk"/>
</dbReference>
<comment type="pathway">
    <text evidence="9 10">Carbohydrate biosynthesis; gluconeogenesis.</text>
</comment>
<gene>
    <name evidence="9" type="primary">tpiA</name>
    <name evidence="11" type="ordered locus">Afer_0851</name>
</gene>
<comment type="subunit">
    <text evidence="9 10">Homodimer.</text>
</comment>
<evidence type="ECO:0000256" key="8">
    <source>
        <dbReference type="ARBA" id="ARBA00023235"/>
    </source>
</evidence>
<dbReference type="Proteomes" id="UP000000771">
    <property type="component" value="Chromosome"/>
</dbReference>
<dbReference type="PANTHER" id="PTHR21139:SF42">
    <property type="entry name" value="TRIOSEPHOSPHATE ISOMERASE"/>
    <property type="match status" value="1"/>
</dbReference>
<comment type="similarity">
    <text evidence="2 9 10">Belongs to the triosephosphate isomerase family.</text>
</comment>
<dbReference type="GO" id="GO:0019563">
    <property type="term" value="P:glycerol catabolic process"/>
    <property type="evidence" value="ECO:0007669"/>
    <property type="project" value="TreeGrafter"/>
</dbReference>
<feature type="binding site" evidence="9">
    <location>
        <position position="231"/>
    </location>
    <ligand>
        <name>substrate</name>
    </ligand>
</feature>
<evidence type="ECO:0000256" key="6">
    <source>
        <dbReference type="ARBA" id="ARBA00022490"/>
    </source>
</evidence>
<organism evidence="11 12">
    <name type="scientific">Acidimicrobium ferrooxidans (strain DSM 10331 / JCM 15462 / NBRC 103882 / ICP)</name>
    <dbReference type="NCBI Taxonomy" id="525909"/>
    <lineage>
        <taxon>Bacteria</taxon>
        <taxon>Bacillati</taxon>
        <taxon>Actinomycetota</taxon>
        <taxon>Acidimicrobiia</taxon>
        <taxon>Acidimicrobiales</taxon>
        <taxon>Acidimicrobiaceae</taxon>
        <taxon>Acidimicrobium</taxon>
    </lineage>
</organism>
<dbReference type="GO" id="GO:0046166">
    <property type="term" value="P:glyceraldehyde-3-phosphate biosynthetic process"/>
    <property type="evidence" value="ECO:0007669"/>
    <property type="project" value="TreeGrafter"/>
</dbReference>
<dbReference type="RefSeq" id="WP_015798286.1">
    <property type="nucleotide sequence ID" value="NC_013124.1"/>
</dbReference>
<comment type="catalytic activity">
    <reaction evidence="9 10">
        <text>D-glyceraldehyde 3-phosphate = dihydroxyacetone phosphate</text>
        <dbReference type="Rhea" id="RHEA:18585"/>
        <dbReference type="ChEBI" id="CHEBI:57642"/>
        <dbReference type="ChEBI" id="CHEBI:59776"/>
        <dbReference type="EC" id="5.3.1.1"/>
    </reaction>
</comment>
<dbReference type="UniPathway" id="UPA00109">
    <property type="reaction ID" value="UER00189"/>
</dbReference>
<feature type="binding site" evidence="9">
    <location>
        <begin position="252"/>
        <end position="253"/>
    </location>
    <ligand>
        <name>substrate</name>
    </ligand>
</feature>
<evidence type="ECO:0000256" key="3">
    <source>
        <dbReference type="ARBA" id="ARBA00011940"/>
    </source>
</evidence>
<dbReference type="STRING" id="525909.Afer_0851"/>
<comment type="pathway">
    <text evidence="1 9 10">Carbohydrate degradation; glycolysis; D-glyceraldehyde 3-phosphate from glycerone phosphate: step 1/1.</text>
</comment>
<feature type="binding site" evidence="9">
    <location>
        <position position="191"/>
    </location>
    <ligand>
        <name>substrate</name>
    </ligand>
</feature>
<dbReference type="GO" id="GO:0006094">
    <property type="term" value="P:gluconeogenesis"/>
    <property type="evidence" value="ECO:0007669"/>
    <property type="project" value="UniProtKB-UniRule"/>
</dbReference>
<dbReference type="KEGG" id="afo:Afer_0851"/>
<dbReference type="OrthoDB" id="9809429at2"/>
<dbReference type="CDD" id="cd00311">
    <property type="entry name" value="TIM"/>
    <property type="match status" value="1"/>
</dbReference>
<dbReference type="PROSITE" id="PS00171">
    <property type="entry name" value="TIM_1"/>
    <property type="match status" value="1"/>
</dbReference>
<dbReference type="InterPro" id="IPR000652">
    <property type="entry name" value="Triosephosphate_isomerase"/>
</dbReference>
<keyword evidence="6 9" id="KW-0963">Cytoplasm</keyword>
<proteinExistence type="inferred from homology"/>
<dbReference type="InterPro" id="IPR035990">
    <property type="entry name" value="TIM_sf"/>
</dbReference>
<dbReference type="GO" id="GO:0004807">
    <property type="term" value="F:triose-phosphate isomerase activity"/>
    <property type="evidence" value="ECO:0007669"/>
    <property type="project" value="UniProtKB-UniRule"/>
</dbReference>
<evidence type="ECO:0000256" key="1">
    <source>
        <dbReference type="ARBA" id="ARBA00004680"/>
    </source>
</evidence>
<dbReference type="AlphaFoldDB" id="C7LYI9"/>
<dbReference type="PANTHER" id="PTHR21139">
    <property type="entry name" value="TRIOSEPHOSPHATE ISOMERASE"/>
    <property type="match status" value="1"/>
</dbReference>
<dbReference type="FunFam" id="3.20.20.70:FF:000016">
    <property type="entry name" value="Triosephosphate isomerase"/>
    <property type="match status" value="1"/>
</dbReference>
<evidence type="ECO:0000256" key="9">
    <source>
        <dbReference type="HAMAP-Rule" id="MF_00147"/>
    </source>
</evidence>
<feature type="active site" description="Proton acceptor" evidence="9">
    <location>
        <position position="185"/>
    </location>
</feature>
<dbReference type="NCBIfam" id="TIGR00419">
    <property type="entry name" value="tim"/>
    <property type="match status" value="1"/>
</dbReference>
<dbReference type="EC" id="5.3.1.1" evidence="3 9"/>
<dbReference type="GO" id="GO:0006096">
    <property type="term" value="P:glycolytic process"/>
    <property type="evidence" value="ECO:0007669"/>
    <property type="project" value="UniProtKB-UniRule"/>
</dbReference>
<comment type="subcellular location">
    <subcellularLocation>
        <location evidence="9 10">Cytoplasm</location>
    </subcellularLocation>
</comment>
<dbReference type="EMBL" id="CP001631">
    <property type="protein sequence ID" value="ACU53797.1"/>
    <property type="molecule type" value="Genomic_DNA"/>
</dbReference>
<dbReference type="Gene3D" id="3.20.20.70">
    <property type="entry name" value="Aldolase class I"/>
    <property type="match status" value="1"/>
</dbReference>
<evidence type="ECO:0000256" key="7">
    <source>
        <dbReference type="ARBA" id="ARBA00023152"/>
    </source>
</evidence>
<dbReference type="HOGENOM" id="CLU_024251_2_3_11"/>
<dbReference type="eggNOG" id="COG0149">
    <property type="taxonomic scope" value="Bacteria"/>
</dbReference>